<dbReference type="Proteomes" id="UP000308549">
    <property type="component" value="Unassembled WGS sequence"/>
</dbReference>
<dbReference type="EMBL" id="NAJL01000029">
    <property type="protein sequence ID" value="TKA26339.1"/>
    <property type="molecule type" value="Genomic_DNA"/>
</dbReference>
<dbReference type="InterPro" id="IPR036324">
    <property type="entry name" value="Mn/Fe_SOD_N_sf"/>
</dbReference>
<evidence type="ECO:0000313" key="4">
    <source>
        <dbReference type="EMBL" id="TKA26339.1"/>
    </source>
</evidence>
<name>A0A4V5N453_9PEZI</name>
<protein>
    <recommendedName>
        <fullName evidence="3">Manganese/iron superoxide dismutase C-terminal domain-containing protein</fullName>
    </recommendedName>
</protein>
<dbReference type="InterPro" id="IPR019832">
    <property type="entry name" value="Mn/Fe_SOD_C"/>
</dbReference>
<dbReference type="GO" id="GO:0004784">
    <property type="term" value="F:superoxide dismutase activity"/>
    <property type="evidence" value="ECO:0007669"/>
    <property type="project" value="InterPro"/>
</dbReference>
<dbReference type="OrthoDB" id="275227at2759"/>
<evidence type="ECO:0000313" key="5">
    <source>
        <dbReference type="Proteomes" id="UP000308549"/>
    </source>
</evidence>
<dbReference type="GO" id="GO:0005737">
    <property type="term" value="C:cytoplasm"/>
    <property type="evidence" value="ECO:0007669"/>
    <property type="project" value="TreeGrafter"/>
</dbReference>
<dbReference type="Pfam" id="PF02777">
    <property type="entry name" value="Sod_Fe_C"/>
    <property type="match status" value="2"/>
</dbReference>
<comment type="function">
    <text evidence="1">Component of the mitochondrial ribosome (mitoribosome), a dedicated translation machinery responsible for the synthesis of mitochondrial genome-encoded proteins, including at least some of the essential transmembrane subunits of the mitochondrial respiratory chain. The mitoribosomes are attached to the mitochondrial inner membrane and translation products are cotranslationally integrated into the membrane.</text>
</comment>
<comment type="caution">
    <text evidence="4">The sequence shown here is derived from an EMBL/GenBank/DDBJ whole genome shotgun (WGS) entry which is preliminary data.</text>
</comment>
<proteinExistence type="predicted"/>
<sequence length="322" mass="35938">MSTIEKAAGTAEDDESTRASSISTPTIPRAAAPARRLLHQTRPLHREPPRLTYAESFERHGIPGLLSPHGYNIAWLQYQSQLIQKLDDLTAGESFEDDDPKTLVIRFARDPMAASLFNHASMAHNNHFFFNGLSVSPLELYKSPALQKSLIDTFGSIETLKMTMVDTAAAMFGPGFVWLVWARDLDSPTTNSSNRKGAWRILSTYLAGTPYPEAGYRQQGLDTNTTDAPGYDRYMNQQPVNTLGAFGSFSRAGREQSKLPPGGTNIMPVLCVNTWEHVYLRDFGVNGKREYLEDWWNCIDWDVVENLTPPEGKGQGQFFSKA</sequence>
<dbReference type="Gene3D" id="3.55.40.20">
    <property type="entry name" value="Iron/manganese superoxide dismutase, C-terminal domain"/>
    <property type="match status" value="1"/>
</dbReference>
<gene>
    <name evidence="4" type="ORF">B0A50_05118</name>
</gene>
<evidence type="ECO:0000256" key="1">
    <source>
        <dbReference type="ARBA" id="ARBA00037226"/>
    </source>
</evidence>
<dbReference type="GO" id="GO:0046872">
    <property type="term" value="F:metal ion binding"/>
    <property type="evidence" value="ECO:0007669"/>
    <property type="project" value="InterPro"/>
</dbReference>
<organism evidence="4 5">
    <name type="scientific">Salinomyces thailandicus</name>
    <dbReference type="NCBI Taxonomy" id="706561"/>
    <lineage>
        <taxon>Eukaryota</taxon>
        <taxon>Fungi</taxon>
        <taxon>Dikarya</taxon>
        <taxon>Ascomycota</taxon>
        <taxon>Pezizomycotina</taxon>
        <taxon>Dothideomycetes</taxon>
        <taxon>Dothideomycetidae</taxon>
        <taxon>Mycosphaerellales</taxon>
        <taxon>Teratosphaeriaceae</taxon>
        <taxon>Salinomyces</taxon>
    </lineage>
</organism>
<keyword evidence="5" id="KW-1185">Reference proteome</keyword>
<dbReference type="InterPro" id="IPR036314">
    <property type="entry name" value="SOD_C_sf"/>
</dbReference>
<evidence type="ECO:0000256" key="2">
    <source>
        <dbReference type="SAM" id="MobiDB-lite"/>
    </source>
</evidence>
<evidence type="ECO:0000259" key="3">
    <source>
        <dbReference type="Pfam" id="PF02777"/>
    </source>
</evidence>
<dbReference type="SUPFAM" id="SSF46609">
    <property type="entry name" value="Fe,Mn superoxide dismutase (SOD), N-terminal domain"/>
    <property type="match status" value="1"/>
</dbReference>
<feature type="domain" description="Manganese/iron superoxide dismutase C-terminal" evidence="3">
    <location>
        <begin position="265"/>
        <end position="306"/>
    </location>
</feature>
<feature type="domain" description="Manganese/iron superoxide dismutase C-terminal" evidence="3">
    <location>
        <begin position="144"/>
        <end position="188"/>
    </location>
</feature>
<accession>A0A4V5N453</accession>
<reference evidence="4 5" key="1">
    <citation type="submission" date="2017-03" db="EMBL/GenBank/DDBJ databases">
        <title>Genomes of endolithic fungi from Antarctica.</title>
        <authorList>
            <person name="Coleine C."/>
            <person name="Masonjones S."/>
            <person name="Stajich J.E."/>
        </authorList>
    </citation>
    <scope>NUCLEOTIDE SEQUENCE [LARGE SCALE GENOMIC DNA]</scope>
    <source>
        <strain evidence="4 5">CCFEE 6315</strain>
    </source>
</reference>
<dbReference type="PANTHER" id="PTHR43595">
    <property type="entry name" value="37S RIBOSOMAL PROTEIN S26, MITOCHONDRIAL"/>
    <property type="match status" value="1"/>
</dbReference>
<dbReference type="AlphaFoldDB" id="A0A4V5N453"/>
<dbReference type="SUPFAM" id="SSF54719">
    <property type="entry name" value="Fe,Mn superoxide dismutase (SOD), C-terminal domain"/>
    <property type="match status" value="1"/>
</dbReference>
<dbReference type="PANTHER" id="PTHR43595:SF2">
    <property type="entry name" value="SMALL RIBOSOMAL SUBUNIT PROTEIN MS42"/>
    <property type="match status" value="1"/>
</dbReference>
<feature type="region of interest" description="Disordered" evidence="2">
    <location>
        <begin position="1"/>
        <end position="49"/>
    </location>
</feature>